<organism evidence="1 2">
    <name type="scientific">Rhizobium jaguaris</name>
    <dbReference type="NCBI Taxonomy" id="1312183"/>
    <lineage>
        <taxon>Bacteria</taxon>
        <taxon>Pseudomonadati</taxon>
        <taxon>Pseudomonadota</taxon>
        <taxon>Alphaproteobacteria</taxon>
        <taxon>Hyphomicrobiales</taxon>
        <taxon>Rhizobiaceae</taxon>
        <taxon>Rhizobium/Agrobacterium group</taxon>
        <taxon>Rhizobium</taxon>
    </lineage>
</organism>
<protein>
    <submittedName>
        <fullName evidence="1">Uncharacterized protein</fullName>
    </submittedName>
</protein>
<sequence length="466" mass="52739">MPFKRVDRAPFRFADNCDVDGNLTAPIKAYFTRHGELTDTMAEEVEDLFHDLKFRNQWLACDCKRYTELKFAPLLHPVEGIILRRHPSRPEHDEYCVFVQSRGKLNANADNTQKFIDPERRPRQVNTFGLVRAFRGASPVRSPVIPRDGTRDDRTRSSSHAHLLLTLLDRAKINRWKFGEQRRSLKEQYEAIREAALELPLGGGKSVGDLIISSPKLIGRSEHSFTAVSEPVTLRQKIASAAEGWPGTGRPHGFLCTRVNRFEKGTVVFGSDHFSRPMANKPHVFAECKDVMTGPYISLISYAKGTPNDTVYEPYGCFAQPCLSGTDCAPVDSEYEKRTLGLLSWVQKKEREKGGIRFDIWKPLFDIAVRMEKGDLEMCRPDFVLEVRNEGGHLMKTIVVETMGFQEDLVYERSKEITHPRMRRVNGGAMLVPHVVATMSKSLTSDDKDFLAKLRLAFLRIAAGGA</sequence>
<accession>A0A387FUZ7</accession>
<dbReference type="AlphaFoldDB" id="A0A387FUZ7"/>
<dbReference type="RefSeq" id="WP_120704932.1">
    <property type="nucleotide sequence ID" value="NZ_CP032694.1"/>
</dbReference>
<proteinExistence type="predicted"/>
<dbReference type="KEGG" id="rjg:CCGE525_14795"/>
<reference evidence="1 2" key="1">
    <citation type="submission" date="2018-10" db="EMBL/GenBank/DDBJ databases">
        <title>Rhizobium etli, R. leguminosarum and a new Rhizobium genospecies from Phaseolus dumosus.</title>
        <authorList>
            <person name="Ramirez-Puebla S.T."/>
            <person name="Rogel-Hernandez M.A."/>
            <person name="Guerrero G."/>
            <person name="Ormeno-Orrillo E."/>
            <person name="Martinez-Romero J.C."/>
            <person name="Negrete-Yankelevich S."/>
            <person name="Martinez-Romero E."/>
        </authorList>
    </citation>
    <scope>NUCLEOTIDE SEQUENCE [LARGE SCALE GENOMIC DNA]</scope>
    <source>
        <strain evidence="1 2">CCGE525</strain>
    </source>
</reference>
<gene>
    <name evidence="1" type="ORF">CCGE525_14795</name>
</gene>
<dbReference type="Proteomes" id="UP000282195">
    <property type="component" value="Chromosome"/>
</dbReference>
<evidence type="ECO:0000313" key="2">
    <source>
        <dbReference type="Proteomes" id="UP000282195"/>
    </source>
</evidence>
<keyword evidence="2" id="KW-1185">Reference proteome</keyword>
<evidence type="ECO:0000313" key="1">
    <source>
        <dbReference type="EMBL" id="AYG59934.1"/>
    </source>
</evidence>
<dbReference type="EMBL" id="CP032694">
    <property type="protein sequence ID" value="AYG59934.1"/>
    <property type="molecule type" value="Genomic_DNA"/>
</dbReference>
<dbReference type="OrthoDB" id="7285254at2"/>
<name>A0A387FUZ7_9HYPH</name>